<protein>
    <submittedName>
        <fullName evidence="3">HIT domain-containing protein</fullName>
    </submittedName>
</protein>
<dbReference type="GO" id="GO:0003824">
    <property type="term" value="F:catalytic activity"/>
    <property type="evidence" value="ECO:0007669"/>
    <property type="project" value="InterPro"/>
</dbReference>
<keyword evidence="4" id="KW-1185">Reference proteome</keyword>
<evidence type="ECO:0000313" key="3">
    <source>
        <dbReference type="EMBL" id="RVU33697.1"/>
    </source>
</evidence>
<dbReference type="SUPFAM" id="SSF54197">
    <property type="entry name" value="HIT-like"/>
    <property type="match status" value="1"/>
</dbReference>
<name>A0A3S2Z5P9_9PROT</name>
<dbReference type="Proteomes" id="UP000287447">
    <property type="component" value="Unassembled WGS sequence"/>
</dbReference>
<dbReference type="RefSeq" id="WP_127767727.1">
    <property type="nucleotide sequence ID" value="NZ_SADE01000004.1"/>
</dbReference>
<dbReference type="Pfam" id="PF01230">
    <property type="entry name" value="HIT"/>
    <property type="match status" value="1"/>
</dbReference>
<evidence type="ECO:0000259" key="2">
    <source>
        <dbReference type="PROSITE" id="PS51084"/>
    </source>
</evidence>
<dbReference type="EMBL" id="SADE01000004">
    <property type="protein sequence ID" value="RVU33697.1"/>
    <property type="molecule type" value="Genomic_DNA"/>
</dbReference>
<sequence length="145" mass="16119">MPQSNFDLHPKLEGDTKQVLDLPLCRVLLMNDCRYPWLILVPRRPDVREIHGLDATDRFQLMEEVAGCSAALEREVDAFKMNVAALGNQVPQLHVHVIARFESDPAWAGPVWGVGDPEPYTEAAFAATAERFRAAIEAIKSSPPS</sequence>
<gene>
    <name evidence="3" type="ORF">EOI86_21335</name>
</gene>
<dbReference type="PIRSF" id="PIRSF000714">
    <property type="entry name" value="HIT"/>
    <property type="match status" value="1"/>
</dbReference>
<dbReference type="InterPro" id="IPR011146">
    <property type="entry name" value="HIT-like"/>
</dbReference>
<evidence type="ECO:0000256" key="1">
    <source>
        <dbReference type="PROSITE-ProRule" id="PRU00464"/>
    </source>
</evidence>
<proteinExistence type="predicted"/>
<dbReference type="OrthoDB" id="9799145at2"/>
<evidence type="ECO:0000313" key="4">
    <source>
        <dbReference type="Proteomes" id="UP000287447"/>
    </source>
</evidence>
<comment type="caution">
    <text evidence="3">The sequence shown here is derived from an EMBL/GenBank/DDBJ whole genome shotgun (WGS) entry which is preliminary data.</text>
</comment>
<accession>A0A3S2Z5P9</accession>
<dbReference type="InterPro" id="IPR036265">
    <property type="entry name" value="HIT-like_sf"/>
</dbReference>
<dbReference type="AlphaFoldDB" id="A0A3S2Z5P9"/>
<reference evidence="4" key="1">
    <citation type="submission" date="2019-01" db="EMBL/GenBank/DDBJ databases">
        <title>Gri0909 isolated from a small marine red alga.</title>
        <authorList>
            <person name="Kim J."/>
            <person name="Jeong S.E."/>
            <person name="Jeon C.O."/>
        </authorList>
    </citation>
    <scope>NUCLEOTIDE SEQUENCE [LARGE SCALE GENOMIC DNA]</scope>
    <source>
        <strain evidence="4">Gri0909</strain>
    </source>
</reference>
<comment type="caution">
    <text evidence="1">Lacks conserved residue(s) required for the propagation of feature annotation.</text>
</comment>
<dbReference type="Gene3D" id="3.30.428.10">
    <property type="entry name" value="HIT-like"/>
    <property type="match status" value="1"/>
</dbReference>
<dbReference type="PROSITE" id="PS51084">
    <property type="entry name" value="HIT_2"/>
    <property type="match status" value="1"/>
</dbReference>
<dbReference type="InterPro" id="IPR026026">
    <property type="entry name" value="HIT_Hint"/>
</dbReference>
<organism evidence="3 4">
    <name type="scientific">Hwanghaeella grinnelliae</name>
    <dbReference type="NCBI Taxonomy" id="2500179"/>
    <lineage>
        <taxon>Bacteria</taxon>
        <taxon>Pseudomonadati</taxon>
        <taxon>Pseudomonadota</taxon>
        <taxon>Alphaproteobacteria</taxon>
        <taxon>Rhodospirillales</taxon>
        <taxon>Rhodospirillaceae</taxon>
        <taxon>Hwanghaeella</taxon>
    </lineage>
</organism>
<feature type="domain" description="HIT" evidence="2">
    <location>
        <begin position="38"/>
        <end position="107"/>
    </location>
</feature>